<feature type="non-terminal residue" evidence="2">
    <location>
        <position position="181"/>
    </location>
</feature>
<dbReference type="Proteomes" id="UP001159428">
    <property type="component" value="Unassembled WGS sequence"/>
</dbReference>
<protein>
    <recommendedName>
        <fullName evidence="1">Helix-turn-helix domain-containing protein</fullName>
    </recommendedName>
</protein>
<organism evidence="2 3">
    <name type="scientific">Pocillopora meandrina</name>
    <dbReference type="NCBI Taxonomy" id="46732"/>
    <lineage>
        <taxon>Eukaryota</taxon>
        <taxon>Metazoa</taxon>
        <taxon>Cnidaria</taxon>
        <taxon>Anthozoa</taxon>
        <taxon>Hexacorallia</taxon>
        <taxon>Scleractinia</taxon>
        <taxon>Astrocoeniina</taxon>
        <taxon>Pocilloporidae</taxon>
        <taxon>Pocillopora</taxon>
    </lineage>
</organism>
<feature type="domain" description="Helix-turn-helix" evidence="1">
    <location>
        <begin position="101"/>
        <end position="159"/>
    </location>
</feature>
<gene>
    <name evidence="2" type="ORF">PMEA_00023782</name>
</gene>
<evidence type="ECO:0000313" key="2">
    <source>
        <dbReference type="EMBL" id="CAH3148236.1"/>
    </source>
</evidence>
<dbReference type="CDD" id="cd00304">
    <property type="entry name" value="RT_like"/>
    <property type="match status" value="1"/>
</dbReference>
<evidence type="ECO:0000259" key="1">
    <source>
        <dbReference type="Pfam" id="PF26215"/>
    </source>
</evidence>
<dbReference type="EMBL" id="CALNXJ010000044">
    <property type="protein sequence ID" value="CAH3148236.1"/>
    <property type="molecule type" value="Genomic_DNA"/>
</dbReference>
<keyword evidence="3" id="KW-1185">Reference proteome</keyword>
<sequence>MGSPVSPIVANLCMEVVEELAINTSTVAPRVWKRYIDDSFVIIKKDAVSSFDDALNSIDPKIAFTIEEENNGQISFLDTLVSRKNGVTSIDVYRKPTHTDRYLDFSSHHELKHKVCAASTLLFRAANLPSTIEGKRRETGHVTEALKANGYPSVVISNILKKKSAPTTPPPEELVSMFFKW</sequence>
<comment type="caution">
    <text evidence="2">The sequence shown here is derived from an EMBL/GenBank/DDBJ whole genome shotgun (WGS) entry which is preliminary data.</text>
</comment>
<accession>A0AAU9XH11</accession>
<reference evidence="2 3" key="1">
    <citation type="submission" date="2022-05" db="EMBL/GenBank/DDBJ databases">
        <authorList>
            <consortium name="Genoscope - CEA"/>
            <person name="William W."/>
        </authorList>
    </citation>
    <scope>NUCLEOTIDE SEQUENCE [LARGE SCALE GENOMIC DNA]</scope>
</reference>
<dbReference type="InterPro" id="IPR058912">
    <property type="entry name" value="HTH_animal"/>
</dbReference>
<proteinExistence type="predicted"/>
<name>A0AAU9XH11_9CNID</name>
<dbReference type="AlphaFoldDB" id="A0AAU9XH11"/>
<dbReference type="Pfam" id="PF26215">
    <property type="entry name" value="HTH_animal"/>
    <property type="match status" value="1"/>
</dbReference>
<dbReference type="PANTHER" id="PTHR21301">
    <property type="entry name" value="REVERSE TRANSCRIPTASE"/>
    <property type="match status" value="1"/>
</dbReference>
<evidence type="ECO:0000313" key="3">
    <source>
        <dbReference type="Proteomes" id="UP001159428"/>
    </source>
</evidence>
<dbReference type="PANTHER" id="PTHR21301:SF11">
    <property type="entry name" value="GIY-YIG DOMAIN-CONTAINING PROTEIN"/>
    <property type="match status" value="1"/>
</dbReference>